<feature type="domain" description="Fe2OG dioxygenase" evidence="1">
    <location>
        <begin position="109"/>
        <end position="221"/>
    </location>
</feature>
<name>A0A6C0EKY1_9ZZZZ</name>
<evidence type="ECO:0000313" key="2">
    <source>
        <dbReference type="EMBL" id="QHT28949.1"/>
    </source>
</evidence>
<dbReference type="AlphaFoldDB" id="A0A6C0EKY1"/>
<dbReference type="InterPro" id="IPR027450">
    <property type="entry name" value="AlkB-like"/>
</dbReference>
<protein>
    <recommendedName>
        <fullName evidence="1">Fe2OG dioxygenase domain-containing protein</fullName>
    </recommendedName>
</protein>
<dbReference type="InterPro" id="IPR037151">
    <property type="entry name" value="AlkB-like_sf"/>
</dbReference>
<dbReference type="InterPro" id="IPR032854">
    <property type="entry name" value="ALKBH3"/>
</dbReference>
<dbReference type="Pfam" id="PF13532">
    <property type="entry name" value="2OG-FeII_Oxy_2"/>
    <property type="match status" value="1"/>
</dbReference>
<dbReference type="EMBL" id="MN738866">
    <property type="protein sequence ID" value="QHT28949.1"/>
    <property type="molecule type" value="Genomic_DNA"/>
</dbReference>
<dbReference type="GO" id="GO:0051213">
    <property type="term" value="F:dioxygenase activity"/>
    <property type="evidence" value="ECO:0007669"/>
    <property type="project" value="InterPro"/>
</dbReference>
<dbReference type="InterPro" id="IPR005123">
    <property type="entry name" value="Oxoglu/Fe-dep_dioxygenase_dom"/>
</dbReference>
<evidence type="ECO:0000259" key="1">
    <source>
        <dbReference type="PROSITE" id="PS51471"/>
    </source>
</evidence>
<organism evidence="2">
    <name type="scientific">viral metagenome</name>
    <dbReference type="NCBI Taxonomy" id="1070528"/>
    <lineage>
        <taxon>unclassified sequences</taxon>
        <taxon>metagenomes</taxon>
        <taxon>organismal metagenomes</taxon>
    </lineage>
</organism>
<dbReference type="PROSITE" id="PS51471">
    <property type="entry name" value="FE2OG_OXY"/>
    <property type="match status" value="1"/>
</dbReference>
<accession>A0A6C0EKY1</accession>
<dbReference type="GO" id="GO:0006307">
    <property type="term" value="P:DNA alkylation repair"/>
    <property type="evidence" value="ECO:0007669"/>
    <property type="project" value="InterPro"/>
</dbReference>
<reference evidence="2" key="1">
    <citation type="journal article" date="2020" name="Nature">
        <title>Giant virus diversity and host interactions through global metagenomics.</title>
        <authorList>
            <person name="Schulz F."/>
            <person name="Roux S."/>
            <person name="Paez-Espino D."/>
            <person name="Jungbluth S."/>
            <person name="Walsh D.A."/>
            <person name="Denef V.J."/>
            <person name="McMahon K.D."/>
            <person name="Konstantinidis K.T."/>
            <person name="Eloe-Fadrosh E.A."/>
            <person name="Kyrpides N.C."/>
            <person name="Woyke T."/>
        </authorList>
    </citation>
    <scope>NUCLEOTIDE SEQUENCE</scope>
    <source>
        <strain evidence="2">GVMAG-M-3300001351-8</strain>
    </source>
</reference>
<dbReference type="PANTHER" id="PTHR31212:SF4">
    <property type="entry name" value="ALPHA-KETOGLUTARATE-DEPENDENT DIOXYGENASE ALKB HOMOLOG 3"/>
    <property type="match status" value="1"/>
</dbReference>
<sequence length="222" mass="26338">MLKIIEEPNQEISLFMYIPNILSNNKIKEIHSWLKNKTFLSGQTSWNKSIYREQLWFQKDNKYFCNEWSKRYPRWESNPYESVLLNLQNDLQYRLSNLNLNYKSVQQPIINSCLINKYRDENDSIKPHRDTEITFGTNPTIIGLSIGSERKIKIKRLIYDAENTGVILYDNKKSHLNFDVSLENGSLFIMAGASQKYFSHEIPKEDYLCSERFSLTFREVVK</sequence>
<proteinExistence type="predicted"/>
<dbReference type="SUPFAM" id="SSF51197">
    <property type="entry name" value="Clavaminate synthase-like"/>
    <property type="match status" value="1"/>
</dbReference>
<dbReference type="PANTHER" id="PTHR31212">
    <property type="entry name" value="ALPHA-KETOGLUTARATE-DEPENDENT DIOXYGENASE ALKB HOMOLOG 3"/>
    <property type="match status" value="1"/>
</dbReference>
<dbReference type="Gene3D" id="2.60.120.590">
    <property type="entry name" value="Alpha-ketoglutarate-dependent dioxygenase AlkB-like"/>
    <property type="match status" value="1"/>
</dbReference>